<dbReference type="EMBL" id="CDHN01000003">
    <property type="protein sequence ID" value="CEJ90023.1"/>
    <property type="molecule type" value="Genomic_DNA"/>
</dbReference>
<gene>
    <name evidence="2" type="ORF">VHEMI05835</name>
</gene>
<protein>
    <recommendedName>
        <fullName evidence="1">2EXR domain-containing protein</fullName>
    </recommendedName>
</protein>
<name>A0A0A1THY7_9HYPO</name>
<dbReference type="AlphaFoldDB" id="A0A0A1THY7"/>
<reference evidence="2 3" key="1">
    <citation type="journal article" date="2015" name="Genome Announc.">
        <title>Draft Genome Sequence and Gene Annotation of the Entomopathogenic Fungus Verticillium hemipterigenum.</title>
        <authorList>
            <person name="Horn F."/>
            <person name="Habel A."/>
            <person name="Scharf D.H."/>
            <person name="Dworschak J."/>
            <person name="Brakhage A.A."/>
            <person name="Guthke R."/>
            <person name="Hertweck C."/>
            <person name="Linde J."/>
        </authorList>
    </citation>
    <scope>NUCLEOTIDE SEQUENCE [LARGE SCALE GENOMIC DNA]</scope>
</reference>
<organism evidence="2 3">
    <name type="scientific">[Torrubiella] hemipterigena</name>
    <dbReference type="NCBI Taxonomy" id="1531966"/>
    <lineage>
        <taxon>Eukaryota</taxon>
        <taxon>Fungi</taxon>
        <taxon>Dikarya</taxon>
        <taxon>Ascomycota</taxon>
        <taxon>Pezizomycotina</taxon>
        <taxon>Sordariomycetes</taxon>
        <taxon>Hypocreomycetidae</taxon>
        <taxon>Hypocreales</taxon>
        <taxon>Clavicipitaceae</taxon>
        <taxon>Clavicipitaceae incertae sedis</taxon>
        <taxon>'Torrubiella' clade</taxon>
    </lineage>
</organism>
<feature type="domain" description="2EXR" evidence="1">
    <location>
        <begin position="11"/>
        <end position="129"/>
    </location>
</feature>
<evidence type="ECO:0000313" key="3">
    <source>
        <dbReference type="Proteomes" id="UP000039046"/>
    </source>
</evidence>
<dbReference type="OrthoDB" id="3546385at2759"/>
<keyword evidence="3" id="KW-1185">Reference proteome</keyword>
<accession>A0A0A1THY7</accession>
<dbReference type="Pfam" id="PF20150">
    <property type="entry name" value="2EXR"/>
    <property type="match status" value="1"/>
</dbReference>
<dbReference type="HOGENOM" id="CLU_082780_0_0_1"/>
<proteinExistence type="predicted"/>
<sequence>MHLHANEKKVFTLFPKLPPELRDRIWRHAIPHATDDSSAVFFHCVEHLTPWYAQPGDPLYGLTESNLFLRYFYEKLDAVPVDVPLLKVNQEAQTAACFHAPQLGYEIFQNKEQGCPIIARRMNPSKDILYFEYGEAENMIVSGFDQMEALDEVYSLYPTPKHWGICGRNCLSHDDGYINEMLDFYDYFHTVHVFISDRDVELQRHNHGGVQATRIEPDTCGGRAWLYCKEQRQWKWAEGEVIGTKELNDKIELCTFDIIGHAYNDKQREDVPEYYIQPVVAKIIEF</sequence>
<dbReference type="InterPro" id="IPR045518">
    <property type="entry name" value="2EXR"/>
</dbReference>
<evidence type="ECO:0000259" key="1">
    <source>
        <dbReference type="Pfam" id="PF20150"/>
    </source>
</evidence>
<dbReference type="Proteomes" id="UP000039046">
    <property type="component" value="Unassembled WGS sequence"/>
</dbReference>
<evidence type="ECO:0000313" key="2">
    <source>
        <dbReference type="EMBL" id="CEJ90023.1"/>
    </source>
</evidence>